<dbReference type="RefSeq" id="WP_353714552.1">
    <property type="nucleotide sequence ID" value="NZ_CP159307.1"/>
</dbReference>
<accession>A0AAU8GB77</accession>
<protein>
    <recommendedName>
        <fullName evidence="4">Cohesin domain-containing protein</fullName>
    </recommendedName>
</protein>
<evidence type="ECO:0000313" key="3">
    <source>
        <dbReference type="EMBL" id="XCH33311.1"/>
    </source>
</evidence>
<name>A0AAU8GB77_9CHLR</name>
<keyword evidence="2" id="KW-0732">Signal</keyword>
<gene>
    <name evidence="3" type="ORF">ABV300_00090</name>
</gene>
<feature type="chain" id="PRO_5043750700" description="Cohesin domain-containing protein" evidence="2">
    <location>
        <begin position="24"/>
        <end position="237"/>
    </location>
</feature>
<reference evidence="3" key="1">
    <citation type="submission" date="2024-06" db="EMBL/GenBank/DDBJ databases">
        <title>A Novel Isolate, Dehalogenimonas sp. Strain 4OHTPN, Dechlorinates Aromatic 4 Hydroxy chlorothalonil by a Novel Reductive Dehalogenase.</title>
        <authorList>
            <person name="Liu G."/>
        </authorList>
    </citation>
    <scope>NUCLEOTIDE SEQUENCE</scope>
    <source>
        <strain evidence="3">4OHTPN</strain>
    </source>
</reference>
<feature type="region of interest" description="Disordered" evidence="1">
    <location>
        <begin position="27"/>
        <end position="61"/>
    </location>
</feature>
<sequence>MKHRQAVSMAVMILLLLILPACGPDNGTPSVTSPSPTTSLPSTTPPATTTPGTSTPPTTSAPPVISGTFIFNFDAGSPVLNVGQSTPFSSTVSGITAEFSSSSGAAYSIQNQAATNFILSQFSGKYIYDNDVSRSSLQIKFSQPMNSVSIVFATTDSHGPGNVETPTELRVVAYSGSTSTPPIGAAAARGVFANDTFPQGTVTFTSAVAFNIIVLETVPVLNGASAFLIDQLAATAN</sequence>
<organism evidence="3">
    <name type="scientific">Dehalogenimonas sp. 4OHTPN</name>
    <dbReference type="NCBI Taxonomy" id="3166643"/>
    <lineage>
        <taxon>Bacteria</taxon>
        <taxon>Bacillati</taxon>
        <taxon>Chloroflexota</taxon>
        <taxon>Dehalococcoidia</taxon>
        <taxon>Dehalococcoidales</taxon>
        <taxon>Dehalococcoidaceae</taxon>
        <taxon>Dehalogenimonas</taxon>
    </lineage>
</organism>
<evidence type="ECO:0008006" key="4">
    <source>
        <dbReference type="Google" id="ProtNLM"/>
    </source>
</evidence>
<evidence type="ECO:0000256" key="1">
    <source>
        <dbReference type="SAM" id="MobiDB-lite"/>
    </source>
</evidence>
<proteinExistence type="predicted"/>
<evidence type="ECO:0000256" key="2">
    <source>
        <dbReference type="SAM" id="SignalP"/>
    </source>
</evidence>
<dbReference type="EMBL" id="CP159307">
    <property type="protein sequence ID" value="XCH33311.1"/>
    <property type="molecule type" value="Genomic_DNA"/>
</dbReference>
<dbReference type="AlphaFoldDB" id="A0AAU8GB77"/>
<feature type="signal peptide" evidence="2">
    <location>
        <begin position="1"/>
        <end position="23"/>
    </location>
</feature>